<dbReference type="AlphaFoldDB" id="A0AA35WTV3"/>
<evidence type="ECO:0000313" key="1">
    <source>
        <dbReference type="EMBL" id="CAI8033593.1"/>
    </source>
</evidence>
<dbReference type="Proteomes" id="UP001174909">
    <property type="component" value="Unassembled WGS sequence"/>
</dbReference>
<reference evidence="1" key="1">
    <citation type="submission" date="2023-03" db="EMBL/GenBank/DDBJ databases">
        <authorList>
            <person name="Steffen K."/>
            <person name="Cardenas P."/>
        </authorList>
    </citation>
    <scope>NUCLEOTIDE SEQUENCE</scope>
</reference>
<proteinExistence type="predicted"/>
<dbReference type="SMART" id="SM01234">
    <property type="entry name" value="Haemolytic"/>
    <property type="match status" value="1"/>
</dbReference>
<dbReference type="InterPro" id="IPR002696">
    <property type="entry name" value="Membr_insert_effic_factor_YidD"/>
</dbReference>
<keyword evidence="2" id="KW-1185">Reference proteome</keyword>
<evidence type="ECO:0000313" key="2">
    <source>
        <dbReference type="Proteomes" id="UP001174909"/>
    </source>
</evidence>
<sequence length="34" mass="3802">MAISEYGLRRGSLLGIRRILNCRPWGGKGYDPVP</sequence>
<gene>
    <name evidence="1" type="ORF">GBAR_LOCUS18951</name>
</gene>
<dbReference type="Pfam" id="PF01809">
    <property type="entry name" value="YidD"/>
    <property type="match status" value="1"/>
</dbReference>
<protein>
    <submittedName>
        <fullName evidence="1">Membrane protein insertion efficiency factor</fullName>
    </submittedName>
</protein>
<organism evidence="1 2">
    <name type="scientific">Geodia barretti</name>
    <name type="common">Barrett's horny sponge</name>
    <dbReference type="NCBI Taxonomy" id="519541"/>
    <lineage>
        <taxon>Eukaryota</taxon>
        <taxon>Metazoa</taxon>
        <taxon>Porifera</taxon>
        <taxon>Demospongiae</taxon>
        <taxon>Heteroscleromorpha</taxon>
        <taxon>Tetractinellida</taxon>
        <taxon>Astrophorina</taxon>
        <taxon>Geodiidae</taxon>
        <taxon>Geodia</taxon>
    </lineage>
</organism>
<dbReference type="EMBL" id="CASHTH010002678">
    <property type="protein sequence ID" value="CAI8033593.1"/>
    <property type="molecule type" value="Genomic_DNA"/>
</dbReference>
<name>A0AA35WTV3_GEOBA</name>
<accession>A0AA35WTV3</accession>
<comment type="caution">
    <text evidence="1">The sequence shown here is derived from an EMBL/GenBank/DDBJ whole genome shotgun (WGS) entry which is preliminary data.</text>
</comment>